<dbReference type="Pfam" id="PF03646">
    <property type="entry name" value="FlaG"/>
    <property type="match status" value="1"/>
</dbReference>
<gene>
    <name evidence="1" type="ORF">MNBD_GAMMA23-937</name>
</gene>
<dbReference type="EMBL" id="UOFT01000058">
    <property type="protein sequence ID" value="VAW97470.1"/>
    <property type="molecule type" value="Genomic_DNA"/>
</dbReference>
<evidence type="ECO:0008006" key="2">
    <source>
        <dbReference type="Google" id="ProtNLM"/>
    </source>
</evidence>
<dbReference type="AlphaFoldDB" id="A0A3B1A7D8"/>
<dbReference type="InterPro" id="IPR035924">
    <property type="entry name" value="FlaG-like_sf"/>
</dbReference>
<sequence length="132" mass="14585">MATQSIVDMVLQVQTTGAKPAVNRSAVSTTNAVDQERQTIAIAEIHAEQVEMSRDELESVVSQLQDYVQSIQRDMSFHIDDATGRVVVQVIDSNSQEVVRQIPSEEMLAIARHLADSIESNEAKGFFIELKA</sequence>
<organism evidence="1">
    <name type="scientific">hydrothermal vent metagenome</name>
    <dbReference type="NCBI Taxonomy" id="652676"/>
    <lineage>
        <taxon>unclassified sequences</taxon>
        <taxon>metagenomes</taxon>
        <taxon>ecological metagenomes</taxon>
    </lineage>
</organism>
<dbReference type="PANTHER" id="PTHR37166:SF1">
    <property type="entry name" value="PROTEIN FLAG"/>
    <property type="match status" value="1"/>
</dbReference>
<protein>
    <recommendedName>
        <fullName evidence="2">Flagellar protein FlaG</fullName>
    </recommendedName>
</protein>
<dbReference type="Gene3D" id="3.30.160.170">
    <property type="entry name" value="FlaG-like"/>
    <property type="match status" value="1"/>
</dbReference>
<dbReference type="InterPro" id="IPR005186">
    <property type="entry name" value="FlaG"/>
</dbReference>
<proteinExistence type="predicted"/>
<reference evidence="1" key="1">
    <citation type="submission" date="2018-06" db="EMBL/GenBank/DDBJ databases">
        <authorList>
            <person name="Zhirakovskaya E."/>
        </authorList>
    </citation>
    <scope>NUCLEOTIDE SEQUENCE</scope>
</reference>
<dbReference type="PANTHER" id="PTHR37166">
    <property type="entry name" value="PROTEIN FLAG"/>
    <property type="match status" value="1"/>
</dbReference>
<dbReference type="SUPFAM" id="SSF160214">
    <property type="entry name" value="FlaG-like"/>
    <property type="match status" value="1"/>
</dbReference>
<accession>A0A3B1A7D8</accession>
<evidence type="ECO:0000313" key="1">
    <source>
        <dbReference type="EMBL" id="VAW97470.1"/>
    </source>
</evidence>
<name>A0A3B1A7D8_9ZZZZ</name>